<evidence type="ECO:0000313" key="2">
    <source>
        <dbReference type="Proteomes" id="UP000785679"/>
    </source>
</evidence>
<proteinExistence type="predicted"/>
<dbReference type="AlphaFoldDB" id="A0A8J8NYU8"/>
<dbReference type="EMBL" id="RRYP01003092">
    <property type="protein sequence ID" value="TNV84158.1"/>
    <property type="molecule type" value="Genomic_DNA"/>
</dbReference>
<name>A0A8J8NYU8_HALGN</name>
<dbReference type="Proteomes" id="UP000785679">
    <property type="component" value="Unassembled WGS sequence"/>
</dbReference>
<comment type="caution">
    <text evidence="1">The sequence shown here is derived from an EMBL/GenBank/DDBJ whole genome shotgun (WGS) entry which is preliminary data.</text>
</comment>
<organism evidence="1 2">
    <name type="scientific">Halteria grandinella</name>
    <dbReference type="NCBI Taxonomy" id="5974"/>
    <lineage>
        <taxon>Eukaryota</taxon>
        <taxon>Sar</taxon>
        <taxon>Alveolata</taxon>
        <taxon>Ciliophora</taxon>
        <taxon>Intramacronucleata</taxon>
        <taxon>Spirotrichea</taxon>
        <taxon>Stichotrichia</taxon>
        <taxon>Sporadotrichida</taxon>
        <taxon>Halteriidae</taxon>
        <taxon>Halteria</taxon>
    </lineage>
</organism>
<keyword evidence="2" id="KW-1185">Reference proteome</keyword>
<evidence type="ECO:0000313" key="1">
    <source>
        <dbReference type="EMBL" id="TNV84158.1"/>
    </source>
</evidence>
<gene>
    <name evidence="1" type="ORF">FGO68_gene2216</name>
</gene>
<protein>
    <submittedName>
        <fullName evidence="1">Uncharacterized protein</fullName>
    </submittedName>
</protein>
<sequence>MGISKDSESQLLIQTILNALASVYCACSCYNTDIKAILEARLIICCMISEDQQAYSITGSADPYQSAAPRQPNYPHQSNIPSLTVSQPHSRNPPALYRENFRHQRAPPLIAQQTCSLSAILISYTYSALYEDLSILMICMKSKESFQSVTQQSSRVTVEVKQSWFAAYASLQVAGLHLC</sequence>
<reference evidence="1" key="1">
    <citation type="submission" date="2019-06" db="EMBL/GenBank/DDBJ databases">
        <authorList>
            <person name="Zheng W."/>
        </authorList>
    </citation>
    <scope>NUCLEOTIDE SEQUENCE</scope>
    <source>
        <strain evidence="1">QDHG01</strain>
    </source>
</reference>
<accession>A0A8J8NYU8</accession>